<comment type="caution">
    <text evidence="1">The sequence shown here is derived from an EMBL/GenBank/DDBJ whole genome shotgun (WGS) entry which is preliminary data.</text>
</comment>
<organism evidence="1 2">
    <name type="scientific">Mycolicibacterium fortuitum subsp. acetamidolyticum</name>
    <dbReference type="NCBI Taxonomy" id="144550"/>
    <lineage>
        <taxon>Bacteria</taxon>
        <taxon>Bacillati</taxon>
        <taxon>Actinomycetota</taxon>
        <taxon>Actinomycetes</taxon>
        <taxon>Mycobacteriales</taxon>
        <taxon>Mycobacteriaceae</taxon>
        <taxon>Mycolicibacterium</taxon>
    </lineage>
</organism>
<dbReference type="Proteomes" id="UP000069705">
    <property type="component" value="Unassembled WGS sequence"/>
</dbReference>
<dbReference type="AlphaFoldDB" id="A0A100WSY8"/>
<protein>
    <submittedName>
        <fullName evidence="1">Transposase</fullName>
    </submittedName>
</protein>
<reference evidence="1 2" key="1">
    <citation type="journal article" date="2016" name="Genome Announc.">
        <title>Draft Genome Sequences of Five Rapidly Growing Mycobacterium Species, M. thermoresistibile, M. fortuitum subsp. acetamidolyticum, M. canariasense, M. brisbanense, and M. novocastrense.</title>
        <authorList>
            <person name="Katahira K."/>
            <person name="Ogura Y."/>
            <person name="Gotoh Y."/>
            <person name="Hayashi T."/>
        </authorList>
    </citation>
    <scope>NUCLEOTIDE SEQUENCE [LARGE SCALE GENOMIC DNA]</scope>
    <source>
        <strain evidence="1 2">JCM6368</strain>
    </source>
</reference>
<sequence length="69" mass="7196">MAAIANRRTHASTGLIPADAHAADRAAMVSLPPVAPTTGTTVTTRLCRDYYLSCGGNARIPCIQRRSAG</sequence>
<dbReference type="EMBL" id="BCSZ01000035">
    <property type="protein sequence ID" value="GAT03811.1"/>
    <property type="molecule type" value="Genomic_DNA"/>
</dbReference>
<name>A0A100WSY8_MYCFO</name>
<reference evidence="2" key="2">
    <citation type="submission" date="2016-02" db="EMBL/GenBank/DDBJ databases">
        <title>Draft genome sequence of five rapidly growing Mycobacterium species.</title>
        <authorList>
            <person name="Katahira K."/>
            <person name="Gotou Y."/>
            <person name="Iida K."/>
            <person name="Ogura Y."/>
            <person name="Hayashi T."/>
        </authorList>
    </citation>
    <scope>NUCLEOTIDE SEQUENCE [LARGE SCALE GENOMIC DNA]</scope>
    <source>
        <strain evidence="2">JCM6368</strain>
    </source>
</reference>
<gene>
    <name evidence="1" type="ORF">RMCFA_3923</name>
</gene>
<evidence type="ECO:0000313" key="2">
    <source>
        <dbReference type="Proteomes" id="UP000069705"/>
    </source>
</evidence>
<evidence type="ECO:0000313" key="1">
    <source>
        <dbReference type="EMBL" id="GAT03811.1"/>
    </source>
</evidence>
<proteinExistence type="predicted"/>
<accession>A0A100WSY8</accession>